<evidence type="ECO:0000256" key="4">
    <source>
        <dbReference type="ARBA" id="ARBA00022723"/>
    </source>
</evidence>
<dbReference type="PANTHER" id="PTHR23358">
    <property type="entry name" value="METHYLCYTOSINE DIOXYGENASE TET"/>
    <property type="match status" value="1"/>
</dbReference>
<name>A0A2T7Q0Z6_POMCA</name>
<dbReference type="GO" id="GO:0040029">
    <property type="term" value="P:epigenetic regulation of gene expression"/>
    <property type="evidence" value="ECO:0007669"/>
    <property type="project" value="InterPro"/>
</dbReference>
<comment type="subcellular location">
    <subcellularLocation>
        <location evidence="1">Chromosome</location>
    </subcellularLocation>
</comment>
<feature type="region of interest" description="Disordered" evidence="12">
    <location>
        <begin position="1525"/>
        <end position="1546"/>
    </location>
</feature>
<evidence type="ECO:0000313" key="15">
    <source>
        <dbReference type="Proteomes" id="UP000245119"/>
    </source>
</evidence>
<comment type="catalytic activity">
    <reaction evidence="11">
        <text>a 5-methyl-2'-deoxycytidine in DNA + 2-oxoglutarate + O2 = a 5-hydroxymethyl-2'-deoxycytidine in DNA + succinate + CO2</text>
        <dbReference type="Rhea" id="RHEA:52636"/>
        <dbReference type="Rhea" id="RHEA-COMP:11370"/>
        <dbReference type="Rhea" id="RHEA-COMP:13315"/>
        <dbReference type="ChEBI" id="CHEBI:15379"/>
        <dbReference type="ChEBI" id="CHEBI:16526"/>
        <dbReference type="ChEBI" id="CHEBI:16810"/>
        <dbReference type="ChEBI" id="CHEBI:30031"/>
        <dbReference type="ChEBI" id="CHEBI:85454"/>
        <dbReference type="ChEBI" id="CHEBI:136731"/>
        <dbReference type="EC" id="1.14.11.80"/>
    </reaction>
</comment>
<keyword evidence="8 11" id="KW-0408">Iron</keyword>
<keyword evidence="3" id="KW-0158">Chromosome</keyword>
<feature type="region of interest" description="Disordered" evidence="12">
    <location>
        <begin position="655"/>
        <end position="703"/>
    </location>
</feature>
<feature type="region of interest" description="Disordered" evidence="12">
    <location>
        <begin position="318"/>
        <end position="357"/>
    </location>
</feature>
<feature type="region of interest" description="Disordered" evidence="12">
    <location>
        <begin position="48"/>
        <end position="117"/>
    </location>
</feature>
<feature type="region of interest" description="Disordered" evidence="12">
    <location>
        <begin position="1140"/>
        <end position="1249"/>
    </location>
</feature>
<keyword evidence="15" id="KW-1185">Reference proteome</keyword>
<feature type="region of interest" description="Disordered" evidence="12">
    <location>
        <begin position="188"/>
        <end position="257"/>
    </location>
</feature>
<dbReference type="GO" id="GO:0005694">
    <property type="term" value="C:chromosome"/>
    <property type="evidence" value="ECO:0007669"/>
    <property type="project" value="UniProtKB-SubCell"/>
</dbReference>
<keyword evidence="5 11" id="KW-0862">Zinc</keyword>
<dbReference type="InterPro" id="IPR024779">
    <property type="entry name" value="2OGFeDO_JBP1/TET_oxygenase_dom"/>
</dbReference>
<sequence>MTHSTKQNDNFSSAQTSEIGLPEQLAVLSHLEQDVTPMQNGVWNLVAETESSETQKTNKKKKRNKTAGGDGNEVVKRKPKKTVKNILNAGSDPNGGAGKAGLSSLQNRGPPNSNAQYLWDNHPGVLCAKNAAPQLPVRPSASAKASSVLPSESIFWGLPVQCTPTTTTITTVSNSTISNMNYVKCTSSSQRQTSSSQESQSSRPSSSNATTGKSDSNSKQANSIPLSKVMEIIEREKARGSPSPCKRRRTAKPQHIQIAEEEARKFVTAAAANSMEKRLSSIPTAGNLKTDVAKKGLSDSLHSSGFKAEFTASLKKGKKWTSSSVSSQDPCSVDEHSKMKPASQDVTSQNGQQASSSGIFYSGSTDKLCNSVVNPPEITQMQTFTDKLVSQSLCEPDIQQSFSHQNETSQTPSPSLSTTYAQQPCSNFQLTDSMSSSTQFDTLRTSSTSSENFNQHFMQFSAYDEQTLLSPPHTASVKSEAVNMPSFENSFYSNHNSLLSEGTSPTQWSAEISGDCSTSDVIPHTAVNFTQSANNHQPLIRNMKSQGVSVSTACTDWKPQLNGSISMKDSYFSHHQSTLPSSLSATSPSKLACESASLNCSHSSSKLYCPAGPIRLHDSAALPSFDALVANSIGSHVEPVQSQLSTMHQQINVERLDLPQQQQKKKSPRNKQKLSESNGGKKKQQRSPKVKNQNPPVYAENFAHSFPGGCARNLHSPLKDANSVKSEVKVNGTQTYSSNKMSSSPSQQLPSPQYLVQSPVQSLPSPNKPLPSTCWQMPSASRLPQSPNQSLPSPSQPAHSPVTKMEPFLAPMNLEEELDDRLRYNKVETAPQCGCLGPNYVYNESVEGPYYTQLGTARDLVAIREIMEKRTGLSGNAIRIEKIHYTGKEGRSAQGCPIAKWIIRRSGVHEKYLCVTRKRPGHFCDAAYIIVAIVAWEGVTTDRADSLYTYLVSMLTKYGMETDRRCGTNEQKTCACQGVDLIRRGASFSFGCSWSMYFNGCKFGRSHTARKFKLKDTQKEAEMEEHMQDLATVVAPLYKAVAPDAYRNQVHFEEQAKMCRLGKEKGRPFSGVTACVDFCAHSHKDFHNMQNGSTVVVTLTKHRELVKPEDEQLHVLPLYVLDETDEYGSTEGQMEKIKTGSLEILHKYPMQARTRSSPVTPKKRGRTPKKESPGKSECKRTGSDIMGSKADASSAPPTPTTPSSLEKDTSFLHSHDSSNSLPDASTISGNSATNSAMHTSEKSQNVKEASFVDKENLSSIDEDTWSQSFEPSQLYDKVWDYFYSNGTFPPTSFSDKRAAAQKLAMIDQQISGVSANRECKPETNSHQASPQPMQQAANVASQHQCSSDSQDDVPLAQNTMNGIKVEAGCCPDSPSDAQSLTNISCHNNAGSVIASFQQVSGSSESLPHGDAHFASAQGDGMSVSTVLGSSLDILSEAAFVNGQASDQSSLCLSLATSLPRQTSTPAISTQSSASLASLHAPSLVSVASVVYPFITSHSTSDNHKGESLSDKTPFLSAKASCDGENPSLCNDPSSSSSSSHPVMQPNGSFIMPTLGQGPNEPTFTMMDPSVVKCEWQTNEENFLDPSIGGVAIALNHRAVLFEVAKREVHATTALKNPNRYQPTRISLVFYQHKNLNYSHHGYYEYEHKLKAQRQKRMEKLMEEGATAAEAEVAVKPGRKRKKKTADGEEEDVVDFAKTSAAQYKYLWDTTVRHSQALTTDSIITRWIDPQPMVTGPYQRWV</sequence>
<dbReference type="OrthoDB" id="8854879at2759"/>
<evidence type="ECO:0000256" key="6">
    <source>
        <dbReference type="ARBA" id="ARBA00022964"/>
    </source>
</evidence>
<comment type="cofactor">
    <cofactor evidence="11">
        <name>Fe(2+)</name>
        <dbReference type="ChEBI" id="CHEBI:29033"/>
    </cofactor>
    <text evidence="11">Binds 1 Fe(2+) ion per subunit.</text>
</comment>
<feature type="region of interest" description="Disordered" evidence="12">
    <location>
        <begin position="734"/>
        <end position="803"/>
    </location>
</feature>
<dbReference type="EC" id="1.14.11.80" evidence="11"/>
<evidence type="ECO:0000313" key="14">
    <source>
        <dbReference type="EMBL" id="PVD39339.1"/>
    </source>
</evidence>
<evidence type="ECO:0000259" key="13">
    <source>
        <dbReference type="SMART" id="SM01333"/>
    </source>
</evidence>
<feature type="compositionally biased region" description="Basic residues" evidence="12">
    <location>
        <begin position="680"/>
        <end position="689"/>
    </location>
</feature>
<feature type="compositionally biased region" description="Low complexity" evidence="12">
    <location>
        <begin position="188"/>
        <end position="207"/>
    </location>
</feature>
<feature type="compositionally biased region" description="Basic and acidic residues" evidence="12">
    <location>
        <begin position="1168"/>
        <end position="1182"/>
    </location>
</feature>
<dbReference type="SMART" id="SM01333">
    <property type="entry name" value="Tet_JBP"/>
    <property type="match status" value="1"/>
</dbReference>
<feature type="compositionally biased region" description="Polar residues" evidence="12">
    <location>
        <begin position="1217"/>
        <end position="1238"/>
    </location>
</feature>
<dbReference type="InterPro" id="IPR040175">
    <property type="entry name" value="TET1/2/3"/>
</dbReference>
<feature type="domain" description="Methylcytosine dioxygenase TET1-3 oxygenase" evidence="13">
    <location>
        <begin position="993"/>
        <end position="1633"/>
    </location>
</feature>
<dbReference type="GO" id="GO:0141166">
    <property type="term" value="P:chromosomal 5-methylcytosine DNA demethylation pathway"/>
    <property type="evidence" value="ECO:0007669"/>
    <property type="project" value="UniProtKB-UniRule"/>
</dbReference>
<feature type="compositionally biased region" description="Polar residues" evidence="12">
    <location>
        <begin position="208"/>
        <end position="225"/>
    </location>
</feature>
<dbReference type="CDD" id="cd18892">
    <property type="entry name" value="TET"/>
    <property type="match status" value="1"/>
</dbReference>
<keyword evidence="6 11" id="KW-0223">Dioxygenase</keyword>
<evidence type="ECO:0000256" key="11">
    <source>
        <dbReference type="RuleBase" id="RU367064"/>
    </source>
</evidence>
<organism evidence="14 15">
    <name type="scientific">Pomacea canaliculata</name>
    <name type="common">Golden apple snail</name>
    <dbReference type="NCBI Taxonomy" id="400727"/>
    <lineage>
        <taxon>Eukaryota</taxon>
        <taxon>Metazoa</taxon>
        <taxon>Spiralia</taxon>
        <taxon>Lophotrochozoa</taxon>
        <taxon>Mollusca</taxon>
        <taxon>Gastropoda</taxon>
        <taxon>Caenogastropoda</taxon>
        <taxon>Architaenioglossa</taxon>
        <taxon>Ampullarioidea</taxon>
        <taxon>Ampullariidae</taxon>
        <taxon>Pomacea</taxon>
    </lineage>
</organism>
<feature type="compositionally biased region" description="Polar residues" evidence="12">
    <location>
        <begin position="103"/>
        <end position="116"/>
    </location>
</feature>
<comment type="cofactor">
    <cofactor evidence="11">
        <name>Zn(2+)</name>
        <dbReference type="ChEBI" id="CHEBI:29105"/>
    </cofactor>
    <text evidence="11">The zinc ions have a structural role.</text>
</comment>
<dbReference type="GO" id="GO:0045944">
    <property type="term" value="P:positive regulation of transcription by RNA polymerase II"/>
    <property type="evidence" value="ECO:0007669"/>
    <property type="project" value="TreeGrafter"/>
</dbReference>
<dbReference type="EMBL" id="PZQS01000001">
    <property type="protein sequence ID" value="PVD39339.1"/>
    <property type="molecule type" value="Genomic_DNA"/>
</dbReference>
<dbReference type="PANTHER" id="PTHR23358:SF6">
    <property type="entry name" value="METHYLCYTOSINE DIOXYGENASE TET"/>
    <property type="match status" value="1"/>
</dbReference>
<evidence type="ECO:0000256" key="12">
    <source>
        <dbReference type="SAM" id="MobiDB-lite"/>
    </source>
</evidence>
<comment type="similarity">
    <text evidence="2 11">Belongs to the TET family.</text>
</comment>
<dbReference type="GO" id="GO:0008270">
    <property type="term" value="F:zinc ion binding"/>
    <property type="evidence" value="ECO:0007669"/>
    <property type="project" value="UniProtKB-UniRule"/>
</dbReference>
<gene>
    <name evidence="14" type="ORF">C0Q70_01969</name>
</gene>
<evidence type="ECO:0000256" key="10">
    <source>
        <dbReference type="ARBA" id="ARBA00049431"/>
    </source>
</evidence>
<dbReference type="GO" id="GO:0005634">
    <property type="term" value="C:nucleus"/>
    <property type="evidence" value="ECO:0007669"/>
    <property type="project" value="UniProtKB-UniRule"/>
</dbReference>
<dbReference type="Pfam" id="PF12851">
    <property type="entry name" value="Tet_JBP"/>
    <property type="match status" value="1"/>
</dbReference>
<comment type="catalytic activity">
    <reaction evidence="10 11">
        <text>a 5-hydroxymethyl-2'-deoxycytidine in DNA + 2-oxoglutarate + O2 = a 5-formyl-2'-deoxycytidine in DNA + succinate + CO2 + H2O</text>
        <dbReference type="Rhea" id="RHEA:53828"/>
        <dbReference type="Rhea" id="RHEA-COMP:13315"/>
        <dbReference type="Rhea" id="RHEA-COMP:13656"/>
        <dbReference type="ChEBI" id="CHEBI:15377"/>
        <dbReference type="ChEBI" id="CHEBI:15379"/>
        <dbReference type="ChEBI" id="CHEBI:16526"/>
        <dbReference type="ChEBI" id="CHEBI:16810"/>
        <dbReference type="ChEBI" id="CHEBI:30031"/>
        <dbReference type="ChEBI" id="CHEBI:136731"/>
        <dbReference type="ChEBI" id="CHEBI:137731"/>
        <dbReference type="EC" id="1.14.11.80"/>
    </reaction>
</comment>
<feature type="compositionally biased region" description="Low complexity" evidence="12">
    <location>
        <begin position="781"/>
        <end position="797"/>
    </location>
</feature>
<accession>A0A2T7Q0Z6</accession>
<feature type="compositionally biased region" description="Polar residues" evidence="12">
    <location>
        <begin position="344"/>
        <end position="357"/>
    </location>
</feature>
<evidence type="ECO:0000256" key="3">
    <source>
        <dbReference type="ARBA" id="ARBA00022454"/>
    </source>
</evidence>
<proteinExistence type="inferred from homology"/>
<comment type="caution">
    <text evidence="14">The sequence shown here is derived from an EMBL/GenBank/DDBJ whole genome shotgun (WGS) entry which is preliminary data.</text>
</comment>
<comment type="function">
    <text evidence="11">Dioxygenase that catalyzes the conversion of the modified genomic base 5-methylcytosine (5mC) into 5-hydroxymethylcytosine (5hmC) and plays a key role in epigenetic chromatin reprogramming during embryonic development.</text>
</comment>
<keyword evidence="7 11" id="KW-0560">Oxidoreductase</keyword>
<reference evidence="14 15" key="1">
    <citation type="submission" date="2018-04" db="EMBL/GenBank/DDBJ databases">
        <title>The genome of golden apple snail Pomacea canaliculata provides insight into stress tolerance and invasive adaptation.</title>
        <authorList>
            <person name="Liu C."/>
            <person name="Liu B."/>
            <person name="Ren Y."/>
            <person name="Zhang Y."/>
            <person name="Wang H."/>
            <person name="Li S."/>
            <person name="Jiang F."/>
            <person name="Yin L."/>
            <person name="Zhang G."/>
            <person name="Qian W."/>
            <person name="Fan W."/>
        </authorList>
    </citation>
    <scope>NUCLEOTIDE SEQUENCE [LARGE SCALE GENOMIC DNA]</scope>
    <source>
        <strain evidence="14">SZHN2017</strain>
        <tissue evidence="14">Muscle</tissue>
    </source>
</reference>
<dbReference type="InterPro" id="IPR046942">
    <property type="entry name" value="TET_oxygenase"/>
</dbReference>
<feature type="compositionally biased region" description="Basic and acidic residues" evidence="12">
    <location>
        <begin position="1239"/>
        <end position="1249"/>
    </location>
</feature>
<evidence type="ECO:0000256" key="1">
    <source>
        <dbReference type="ARBA" id="ARBA00004286"/>
    </source>
</evidence>
<feature type="compositionally biased region" description="Low complexity" evidence="12">
    <location>
        <begin position="408"/>
        <end position="419"/>
    </location>
</feature>
<feature type="compositionally biased region" description="Basic residues" evidence="12">
    <location>
        <begin position="663"/>
        <end position="672"/>
    </location>
</feature>
<keyword evidence="4 11" id="KW-0479">Metal-binding</keyword>
<evidence type="ECO:0000256" key="5">
    <source>
        <dbReference type="ARBA" id="ARBA00022833"/>
    </source>
</evidence>
<feature type="region of interest" description="Disordered" evidence="12">
    <location>
        <begin position="401"/>
        <end position="421"/>
    </location>
</feature>
<dbReference type="GO" id="GO:0070579">
    <property type="term" value="F:DNA 5-methylcytosine dioxygenase activity"/>
    <property type="evidence" value="ECO:0007669"/>
    <property type="project" value="UniProtKB-UniRule"/>
</dbReference>
<dbReference type="STRING" id="400727.A0A2T7Q0Z6"/>
<evidence type="ECO:0000256" key="2">
    <source>
        <dbReference type="ARBA" id="ARBA00007502"/>
    </source>
</evidence>
<evidence type="ECO:0000256" key="7">
    <source>
        <dbReference type="ARBA" id="ARBA00023002"/>
    </source>
</evidence>
<evidence type="ECO:0000256" key="8">
    <source>
        <dbReference type="ARBA" id="ARBA00023004"/>
    </source>
</evidence>
<feature type="compositionally biased region" description="Basic and acidic residues" evidence="12">
    <location>
        <begin position="1205"/>
        <end position="1216"/>
    </location>
</feature>
<dbReference type="Proteomes" id="UP000245119">
    <property type="component" value="Linkage Group LG1"/>
</dbReference>
<evidence type="ECO:0000256" key="9">
    <source>
        <dbReference type="ARBA" id="ARBA00047840"/>
    </source>
</evidence>
<feature type="compositionally biased region" description="Low complexity" evidence="12">
    <location>
        <begin position="737"/>
        <end position="759"/>
    </location>
</feature>
<comment type="catalytic activity">
    <reaction evidence="9 11">
        <text>a 5-formyl-2'-deoxycytidine in DNA + 2-oxoglutarate + O2 = a 5-carboxyl-2'-deoxycytidine in DNA + succinate + CO2 + H(+)</text>
        <dbReference type="Rhea" id="RHEA:53832"/>
        <dbReference type="Rhea" id="RHEA-COMP:13656"/>
        <dbReference type="Rhea" id="RHEA-COMP:13657"/>
        <dbReference type="ChEBI" id="CHEBI:15378"/>
        <dbReference type="ChEBI" id="CHEBI:15379"/>
        <dbReference type="ChEBI" id="CHEBI:16526"/>
        <dbReference type="ChEBI" id="CHEBI:16810"/>
        <dbReference type="ChEBI" id="CHEBI:30031"/>
        <dbReference type="ChEBI" id="CHEBI:137731"/>
        <dbReference type="ChEBI" id="CHEBI:137732"/>
        <dbReference type="EC" id="1.14.11.80"/>
    </reaction>
</comment>
<protein>
    <recommendedName>
        <fullName evidence="11">Methylcytosine dioxygenase TET</fullName>
        <ecNumber evidence="11">1.14.11.80</ecNumber>
    </recommendedName>
</protein>